<evidence type="ECO:0000313" key="7">
    <source>
        <dbReference type="Proteomes" id="UP000612899"/>
    </source>
</evidence>
<dbReference type="Gene3D" id="1.10.357.10">
    <property type="entry name" value="Tetracycline Repressor, domain 2"/>
    <property type="match status" value="1"/>
</dbReference>
<dbReference type="Pfam" id="PF13305">
    <property type="entry name" value="TetR_C_33"/>
    <property type="match status" value="1"/>
</dbReference>
<evidence type="ECO:0000313" key="6">
    <source>
        <dbReference type="EMBL" id="GIH11051.1"/>
    </source>
</evidence>
<dbReference type="Proteomes" id="UP000612899">
    <property type="component" value="Unassembled WGS sequence"/>
</dbReference>
<dbReference type="InterPro" id="IPR036271">
    <property type="entry name" value="Tet_transcr_reg_TetR-rel_C_sf"/>
</dbReference>
<evidence type="ECO:0000256" key="1">
    <source>
        <dbReference type="ARBA" id="ARBA00023015"/>
    </source>
</evidence>
<dbReference type="GO" id="GO:0003677">
    <property type="term" value="F:DNA binding"/>
    <property type="evidence" value="ECO:0007669"/>
    <property type="project" value="UniProtKB-UniRule"/>
</dbReference>
<dbReference type="EMBL" id="BONY01000117">
    <property type="protein sequence ID" value="GIH11051.1"/>
    <property type="molecule type" value="Genomic_DNA"/>
</dbReference>
<dbReference type="PROSITE" id="PS50977">
    <property type="entry name" value="HTH_TETR_2"/>
    <property type="match status" value="1"/>
</dbReference>
<accession>A0A8J3VMC2</accession>
<evidence type="ECO:0000256" key="4">
    <source>
        <dbReference type="PROSITE-ProRule" id="PRU00335"/>
    </source>
</evidence>
<dbReference type="AlphaFoldDB" id="A0A8J3VMC2"/>
<keyword evidence="7" id="KW-1185">Reference proteome</keyword>
<dbReference type="RefSeq" id="WP_203914772.1">
    <property type="nucleotide sequence ID" value="NZ_BONY01000117.1"/>
</dbReference>
<keyword evidence="3" id="KW-0804">Transcription</keyword>
<proteinExistence type="predicted"/>
<evidence type="ECO:0000256" key="3">
    <source>
        <dbReference type="ARBA" id="ARBA00023163"/>
    </source>
</evidence>
<name>A0A8J3VMC2_9ACTN</name>
<dbReference type="InterPro" id="IPR025996">
    <property type="entry name" value="MT1864/Rv1816-like_C"/>
</dbReference>
<evidence type="ECO:0000259" key="5">
    <source>
        <dbReference type="PROSITE" id="PS50977"/>
    </source>
</evidence>
<protein>
    <submittedName>
        <fullName evidence="6">TetR family transcriptional regulator</fullName>
    </submittedName>
</protein>
<keyword evidence="2 4" id="KW-0238">DNA-binding</keyword>
<feature type="DNA-binding region" description="H-T-H motif" evidence="4">
    <location>
        <begin position="28"/>
        <end position="47"/>
    </location>
</feature>
<sequence length="188" mass="19740">MPRAGLNEEAVVTAALAVVDRDGAAALTLASVAALVGVATPSLYKHVGGLAELRSLVANRVLREMADVATAAVLGRSGDDAVTVLMRQLRHYAVEHPARYAAMPADPQHDPALANASGALIGVFAATLRHYALEGSAAIHAIRCLRVIVHGFSSIESSAGFGMAESPDDTFSHLIEMYLSYLHNAQEQ</sequence>
<feature type="domain" description="HTH tetR-type" evidence="5">
    <location>
        <begin position="5"/>
        <end position="65"/>
    </location>
</feature>
<dbReference type="Gene3D" id="1.10.10.60">
    <property type="entry name" value="Homeodomain-like"/>
    <property type="match status" value="1"/>
</dbReference>
<dbReference type="SUPFAM" id="SSF46689">
    <property type="entry name" value="Homeodomain-like"/>
    <property type="match status" value="1"/>
</dbReference>
<organism evidence="6 7">
    <name type="scientific">Rhizocola hellebori</name>
    <dbReference type="NCBI Taxonomy" id="1392758"/>
    <lineage>
        <taxon>Bacteria</taxon>
        <taxon>Bacillati</taxon>
        <taxon>Actinomycetota</taxon>
        <taxon>Actinomycetes</taxon>
        <taxon>Micromonosporales</taxon>
        <taxon>Micromonosporaceae</taxon>
        <taxon>Rhizocola</taxon>
    </lineage>
</organism>
<comment type="caution">
    <text evidence="6">The sequence shown here is derived from an EMBL/GenBank/DDBJ whole genome shotgun (WGS) entry which is preliminary data.</text>
</comment>
<gene>
    <name evidence="6" type="ORF">Rhe02_91180</name>
</gene>
<dbReference type="InterPro" id="IPR009057">
    <property type="entry name" value="Homeodomain-like_sf"/>
</dbReference>
<dbReference type="SUPFAM" id="SSF48498">
    <property type="entry name" value="Tetracyclin repressor-like, C-terminal domain"/>
    <property type="match status" value="1"/>
</dbReference>
<evidence type="ECO:0000256" key="2">
    <source>
        <dbReference type="ARBA" id="ARBA00023125"/>
    </source>
</evidence>
<reference evidence="6" key="1">
    <citation type="submission" date="2021-01" db="EMBL/GenBank/DDBJ databases">
        <title>Whole genome shotgun sequence of Rhizocola hellebori NBRC 109834.</title>
        <authorList>
            <person name="Komaki H."/>
            <person name="Tamura T."/>
        </authorList>
    </citation>
    <scope>NUCLEOTIDE SEQUENCE</scope>
    <source>
        <strain evidence="6">NBRC 109834</strain>
    </source>
</reference>
<dbReference type="InterPro" id="IPR001647">
    <property type="entry name" value="HTH_TetR"/>
</dbReference>
<keyword evidence="1" id="KW-0805">Transcription regulation</keyword>